<evidence type="ECO:0000313" key="2">
    <source>
        <dbReference type="EMBL" id="KAB2446136.1"/>
    </source>
</evidence>
<dbReference type="EMBL" id="WBPI01000027">
    <property type="protein sequence ID" value="KAB2446136.1"/>
    <property type="molecule type" value="Genomic_DNA"/>
</dbReference>
<dbReference type="PANTHER" id="PTHR42951">
    <property type="entry name" value="METALLO-BETA-LACTAMASE DOMAIN-CONTAINING"/>
    <property type="match status" value="1"/>
</dbReference>
<dbReference type="RefSeq" id="WP_151581050.1">
    <property type="nucleotide sequence ID" value="NZ_WBPI01000027.1"/>
</dbReference>
<dbReference type="AlphaFoldDB" id="A0AAN5XKC8"/>
<organism evidence="2 3">
    <name type="scientific">Bacillus cereus</name>
    <dbReference type="NCBI Taxonomy" id="1396"/>
    <lineage>
        <taxon>Bacteria</taxon>
        <taxon>Bacillati</taxon>
        <taxon>Bacillota</taxon>
        <taxon>Bacilli</taxon>
        <taxon>Bacillales</taxon>
        <taxon>Bacillaceae</taxon>
        <taxon>Bacillus</taxon>
        <taxon>Bacillus cereus group</taxon>
    </lineage>
</organism>
<dbReference type="InterPro" id="IPR001279">
    <property type="entry name" value="Metallo-B-lactamas"/>
</dbReference>
<dbReference type="SUPFAM" id="SSF56281">
    <property type="entry name" value="Metallo-hydrolase/oxidoreductase"/>
    <property type="match status" value="1"/>
</dbReference>
<protein>
    <submittedName>
        <fullName evidence="2">MBL fold metallo-hydrolase</fullName>
    </submittedName>
</protein>
<sequence>MNEMQAKKSTLNWKVLVSKRNSATRDLPAGNESLMWVANTVTLIYGEQDAVLVDTFLTIEQNQNLIDWIAESGKNLTTIYITHGHGDHFFGIKMILDRFPQAKAIATPDAVKAMREQIAPEYVESFWNKLFPGQVPTSLITAEEIEEDEFYLEGNKLVVVNTGYTDTSNTTALHVPSINLVVGGDAVYNDIHLYMAETNKQTRLEWITVLDKLEALNPLTVVAGHKKPENGDNPKIITETRNYIQDFNKLEEITASSQELYAKMLELYPNRANPGSLWGSAKAAKAKWE</sequence>
<feature type="domain" description="Metallo-beta-lactamase" evidence="1">
    <location>
        <begin position="38"/>
        <end position="225"/>
    </location>
</feature>
<name>A0AAN5XKC8_BACCE</name>
<dbReference type="Proteomes" id="UP000461739">
    <property type="component" value="Unassembled WGS sequence"/>
</dbReference>
<evidence type="ECO:0000259" key="1">
    <source>
        <dbReference type="SMART" id="SM00849"/>
    </source>
</evidence>
<reference evidence="2 3" key="1">
    <citation type="submission" date="2019-10" db="EMBL/GenBank/DDBJ databases">
        <title>Bacillus from the desert of Cuatro Cinegas, Coahuila.</title>
        <authorList>
            <person name="Olmedo-Alvarez G."/>
            <person name="Saldana S."/>
            <person name="Barcelo D."/>
        </authorList>
    </citation>
    <scope>NUCLEOTIDE SEQUENCE [LARGE SCALE GENOMIC DNA]</scope>
    <source>
        <strain evidence="2 3">CH316_11T</strain>
    </source>
</reference>
<evidence type="ECO:0000313" key="3">
    <source>
        <dbReference type="Proteomes" id="UP000461739"/>
    </source>
</evidence>
<accession>A0AAN5XKC8</accession>
<proteinExistence type="predicted"/>
<dbReference type="SMART" id="SM00849">
    <property type="entry name" value="Lactamase_B"/>
    <property type="match status" value="1"/>
</dbReference>
<dbReference type="Pfam" id="PF00753">
    <property type="entry name" value="Lactamase_B"/>
    <property type="match status" value="1"/>
</dbReference>
<dbReference type="InterPro" id="IPR050855">
    <property type="entry name" value="NDM-1-like"/>
</dbReference>
<dbReference type="CDD" id="cd07739">
    <property type="entry name" value="metallo-hydrolase-like_MBL-fold"/>
    <property type="match status" value="1"/>
</dbReference>
<dbReference type="Gene3D" id="3.60.15.10">
    <property type="entry name" value="Ribonuclease Z/Hydroxyacylglutathione hydrolase-like"/>
    <property type="match status" value="1"/>
</dbReference>
<dbReference type="PANTHER" id="PTHR42951:SF14">
    <property type="entry name" value="METALLO-BETA-LACTAMASE SUPERFAMILY PROTEIN"/>
    <property type="match status" value="1"/>
</dbReference>
<dbReference type="InterPro" id="IPR036866">
    <property type="entry name" value="RibonucZ/Hydroxyglut_hydro"/>
</dbReference>
<gene>
    <name evidence="2" type="ORF">F8165_28990</name>
</gene>
<comment type="caution">
    <text evidence="2">The sequence shown here is derived from an EMBL/GenBank/DDBJ whole genome shotgun (WGS) entry which is preliminary data.</text>
</comment>